<accession>A0A3P8D761</accession>
<dbReference type="SUPFAM" id="SSF56219">
    <property type="entry name" value="DNase I-like"/>
    <property type="match status" value="1"/>
</dbReference>
<sequence length="293" mass="32739">MTSTPAVRAFRLAARVAESEATQANSLASQQTAASLHGSNVGAVIWVVKPLLSAEYASNNGSVDKNNLFGIPQIALTAIAQLVEFPPQAVYAPTEDATVEEKNDFYERLQDTIDEMPRRDLKLVLGDFNTQVGGDRNGMEKSVGAFASSDHLSDNGERLVSFCDFNDLCIAKTFFFHRGIHKKTWRSPNGTTANEIDHICIKRKWRTSVHDARVYRGADVGTDHYLVRATLKLKLKLQKRPVVRGPYDVEKFKNRTTARNFCVELRNRFSMLAECESIDEHWEAVKTALCESA</sequence>
<evidence type="ECO:0000313" key="2">
    <source>
        <dbReference type="Proteomes" id="UP000050761"/>
    </source>
</evidence>
<dbReference type="Proteomes" id="UP000050761">
    <property type="component" value="Unassembled WGS sequence"/>
</dbReference>
<keyword evidence="2" id="KW-1185">Reference proteome</keyword>
<dbReference type="PANTHER" id="PTHR23227:SF67">
    <property type="entry name" value="CRANIOFACIAL DEVELOPMENT PROTEIN 2-LIKE"/>
    <property type="match status" value="1"/>
</dbReference>
<reference evidence="3" key="2">
    <citation type="submission" date="2019-09" db="UniProtKB">
        <authorList>
            <consortium name="WormBaseParasite"/>
        </authorList>
    </citation>
    <scope>IDENTIFICATION</scope>
</reference>
<evidence type="ECO:0000313" key="1">
    <source>
        <dbReference type="EMBL" id="VDO92145.1"/>
    </source>
</evidence>
<dbReference type="Gene3D" id="3.60.10.10">
    <property type="entry name" value="Endonuclease/exonuclease/phosphatase"/>
    <property type="match status" value="1"/>
</dbReference>
<dbReference type="AlphaFoldDB" id="A0A183FVQ4"/>
<accession>A0A183FVQ4</accession>
<evidence type="ECO:0000313" key="3">
    <source>
        <dbReference type="WBParaSite" id="HPBE_0001243201-mRNA-1"/>
    </source>
</evidence>
<dbReference type="OrthoDB" id="5867484at2759"/>
<reference evidence="1 2" key="1">
    <citation type="submission" date="2018-11" db="EMBL/GenBank/DDBJ databases">
        <authorList>
            <consortium name="Pathogen Informatics"/>
        </authorList>
    </citation>
    <scope>NUCLEOTIDE SEQUENCE [LARGE SCALE GENOMIC DNA]</scope>
</reference>
<dbReference type="PANTHER" id="PTHR23227">
    <property type="entry name" value="BUCENTAUR RELATED"/>
    <property type="match status" value="1"/>
</dbReference>
<dbReference type="EMBL" id="UZAH01027498">
    <property type="protein sequence ID" value="VDO92145.1"/>
    <property type="molecule type" value="Genomic_DNA"/>
</dbReference>
<dbReference type="InterPro" id="IPR027124">
    <property type="entry name" value="Swc5/CFDP1/2"/>
</dbReference>
<protein>
    <submittedName>
        <fullName evidence="3">Endo/exonuclease/phosphatase domain-containing protein</fullName>
    </submittedName>
</protein>
<dbReference type="InterPro" id="IPR036691">
    <property type="entry name" value="Endo/exonu/phosph_ase_sf"/>
</dbReference>
<dbReference type="WBParaSite" id="HPBE_0001243201-mRNA-1">
    <property type="protein sequence ID" value="HPBE_0001243201-mRNA-1"/>
    <property type="gene ID" value="HPBE_0001243201"/>
</dbReference>
<gene>
    <name evidence="1" type="ORF">HPBE_LOCUS12433</name>
</gene>
<proteinExistence type="predicted"/>
<name>A0A183FVQ4_HELPZ</name>
<organism evidence="2 3">
    <name type="scientific">Heligmosomoides polygyrus</name>
    <name type="common">Parasitic roundworm</name>
    <dbReference type="NCBI Taxonomy" id="6339"/>
    <lineage>
        <taxon>Eukaryota</taxon>
        <taxon>Metazoa</taxon>
        <taxon>Ecdysozoa</taxon>
        <taxon>Nematoda</taxon>
        <taxon>Chromadorea</taxon>
        <taxon>Rhabditida</taxon>
        <taxon>Rhabditina</taxon>
        <taxon>Rhabditomorpha</taxon>
        <taxon>Strongyloidea</taxon>
        <taxon>Heligmosomidae</taxon>
        <taxon>Heligmosomoides</taxon>
    </lineage>
</organism>